<dbReference type="GO" id="GO:0005737">
    <property type="term" value="C:cytoplasm"/>
    <property type="evidence" value="ECO:0007669"/>
    <property type="project" value="UniProtKB-SubCell"/>
</dbReference>
<organism evidence="14 15">
    <name type="scientific">Streptomyces tuirus</name>
    <dbReference type="NCBI Taxonomy" id="68278"/>
    <lineage>
        <taxon>Bacteria</taxon>
        <taxon>Bacillati</taxon>
        <taxon>Actinomycetota</taxon>
        <taxon>Actinomycetes</taxon>
        <taxon>Kitasatosporales</taxon>
        <taxon>Streptomycetaceae</taxon>
        <taxon>Streptomyces</taxon>
    </lineage>
</organism>
<gene>
    <name evidence="14" type="ORF">KEF29_13980</name>
</gene>
<proteinExistence type="inferred from homology"/>
<keyword evidence="5" id="KW-0227">DNA damage</keyword>
<evidence type="ECO:0000313" key="15">
    <source>
        <dbReference type="Proteomes" id="UP000682308"/>
    </source>
</evidence>
<dbReference type="Gene3D" id="3.40.50.300">
    <property type="entry name" value="P-loop containing nucleotide triphosphate hydrolases"/>
    <property type="match status" value="1"/>
</dbReference>
<keyword evidence="15" id="KW-1185">Reference proteome</keyword>
<keyword evidence="4" id="KW-0547">Nucleotide-binding</keyword>
<dbReference type="AlphaFoldDB" id="A0A941J2I0"/>
<evidence type="ECO:0000256" key="7">
    <source>
        <dbReference type="ARBA" id="ARBA00022840"/>
    </source>
</evidence>
<dbReference type="EMBL" id="JAGTPG010000002">
    <property type="protein sequence ID" value="MBR8640050.1"/>
    <property type="molecule type" value="Genomic_DNA"/>
</dbReference>
<evidence type="ECO:0000256" key="8">
    <source>
        <dbReference type="ARBA" id="ARBA00022881"/>
    </source>
</evidence>
<evidence type="ECO:0000256" key="6">
    <source>
        <dbReference type="ARBA" id="ARBA00022769"/>
    </source>
</evidence>
<accession>A0A941J2I0</accession>
<dbReference type="GO" id="GO:0003677">
    <property type="term" value="F:DNA binding"/>
    <property type="evidence" value="ECO:0007669"/>
    <property type="project" value="UniProtKB-KW"/>
</dbReference>
<evidence type="ECO:0000256" key="4">
    <source>
        <dbReference type="ARBA" id="ARBA00022741"/>
    </source>
</evidence>
<dbReference type="InterPro" id="IPR027417">
    <property type="entry name" value="P-loop_NTPase"/>
</dbReference>
<evidence type="ECO:0000256" key="10">
    <source>
        <dbReference type="ARBA" id="ARBA00023204"/>
    </source>
</evidence>
<keyword evidence="9" id="KW-0238">DNA-binding</keyword>
<protein>
    <recommendedName>
        <fullName evidence="12">UvrABC system protein A</fullName>
    </recommendedName>
    <alternativeName>
        <fullName evidence="13">Excinuclease ABC subunit A</fullName>
    </alternativeName>
</protein>
<dbReference type="Proteomes" id="UP000682308">
    <property type="component" value="Unassembled WGS sequence"/>
</dbReference>
<evidence type="ECO:0000256" key="1">
    <source>
        <dbReference type="ARBA" id="ARBA00004496"/>
    </source>
</evidence>
<keyword evidence="7" id="KW-0067">ATP-binding</keyword>
<comment type="subcellular location">
    <subcellularLocation>
        <location evidence="1">Cytoplasm</location>
    </subcellularLocation>
</comment>
<evidence type="ECO:0000256" key="9">
    <source>
        <dbReference type="ARBA" id="ARBA00023125"/>
    </source>
</evidence>
<keyword evidence="2" id="KW-0963">Cytoplasm</keyword>
<dbReference type="PANTHER" id="PTHR43152:SF3">
    <property type="entry name" value="UVRABC SYSTEM PROTEIN A"/>
    <property type="match status" value="1"/>
</dbReference>
<evidence type="ECO:0000256" key="2">
    <source>
        <dbReference type="ARBA" id="ARBA00022490"/>
    </source>
</evidence>
<reference evidence="14 15" key="1">
    <citation type="submission" date="2021-04" db="EMBL/GenBank/DDBJ databases">
        <title>Characterization of the biosynthetic gene cluster of new lipopeptides with antitumor activity in the genome of the marine Streptomyces PHM034.</title>
        <authorList>
            <person name="Ceniceros A."/>
            <person name="Canedo L."/>
            <person name="Mendez C."/>
            <person name="Olano C."/>
            <person name="Schleissner C."/>
            <person name="Cuevas C."/>
            <person name="De La Calle F."/>
            <person name="Salas J.A."/>
        </authorList>
    </citation>
    <scope>NUCLEOTIDE SEQUENCE [LARGE SCALE GENOMIC DNA]</scope>
    <source>
        <strain evidence="14 15">PHM034</strain>
    </source>
</reference>
<keyword evidence="6" id="KW-0228">DNA excision</keyword>
<keyword evidence="10" id="KW-0234">DNA repair</keyword>
<comment type="caution">
    <text evidence="14">The sequence shown here is derived from an EMBL/GenBank/DDBJ whole genome shotgun (WGS) entry which is preliminary data.</text>
</comment>
<sequence>MDAAGIKTVYVVDASPIGTNIRSTIGTYSNVLDELRRVHAALPVAKEHGYKPGDFSYNTGKQRCCE</sequence>
<evidence type="ECO:0000256" key="11">
    <source>
        <dbReference type="ARBA" id="ARBA00038000"/>
    </source>
</evidence>
<dbReference type="Gene3D" id="1.20.1580.10">
    <property type="entry name" value="ABC transporter ATPase like domain"/>
    <property type="match status" value="1"/>
</dbReference>
<name>A0A941J2I0_9ACTN</name>
<evidence type="ECO:0000256" key="13">
    <source>
        <dbReference type="ARBA" id="ARBA00042156"/>
    </source>
</evidence>
<evidence type="ECO:0000256" key="3">
    <source>
        <dbReference type="ARBA" id="ARBA00022737"/>
    </source>
</evidence>
<evidence type="ECO:0000256" key="12">
    <source>
        <dbReference type="ARBA" id="ARBA00039316"/>
    </source>
</evidence>
<dbReference type="GO" id="GO:0005524">
    <property type="term" value="F:ATP binding"/>
    <property type="evidence" value="ECO:0007669"/>
    <property type="project" value="UniProtKB-KW"/>
</dbReference>
<evidence type="ECO:0000313" key="14">
    <source>
        <dbReference type="EMBL" id="MBR8640050.1"/>
    </source>
</evidence>
<evidence type="ECO:0000256" key="5">
    <source>
        <dbReference type="ARBA" id="ARBA00022763"/>
    </source>
</evidence>
<keyword evidence="3" id="KW-0677">Repeat</keyword>
<dbReference type="GO" id="GO:0004518">
    <property type="term" value="F:nuclease activity"/>
    <property type="evidence" value="ECO:0007669"/>
    <property type="project" value="UniProtKB-KW"/>
</dbReference>
<dbReference type="GO" id="GO:0006281">
    <property type="term" value="P:DNA repair"/>
    <property type="evidence" value="ECO:0007669"/>
    <property type="project" value="UniProtKB-KW"/>
</dbReference>
<keyword evidence="8" id="KW-0267">Excision nuclease</keyword>
<dbReference type="PANTHER" id="PTHR43152">
    <property type="entry name" value="UVRABC SYSTEM PROTEIN A"/>
    <property type="match status" value="1"/>
</dbReference>
<comment type="similarity">
    <text evidence="11">Belongs to the ABC transporter superfamily. UvrA family.</text>
</comment>